<organism evidence="2 3">
    <name type="scientific">Kineosporia babensis</name>
    <dbReference type="NCBI Taxonomy" id="499548"/>
    <lineage>
        <taxon>Bacteria</taxon>
        <taxon>Bacillati</taxon>
        <taxon>Actinomycetota</taxon>
        <taxon>Actinomycetes</taxon>
        <taxon>Kineosporiales</taxon>
        <taxon>Kineosporiaceae</taxon>
        <taxon>Kineosporia</taxon>
    </lineage>
</organism>
<keyword evidence="3" id="KW-1185">Reference proteome</keyword>
<evidence type="ECO:0000259" key="1">
    <source>
        <dbReference type="PROSITE" id="PS50075"/>
    </source>
</evidence>
<dbReference type="InterPro" id="IPR009081">
    <property type="entry name" value="PP-bd_ACP"/>
</dbReference>
<dbReference type="EMBL" id="JAJOMB010000024">
    <property type="protein sequence ID" value="MCD5315708.1"/>
    <property type="molecule type" value="Genomic_DNA"/>
</dbReference>
<dbReference type="InterPro" id="IPR036736">
    <property type="entry name" value="ACP-like_sf"/>
</dbReference>
<dbReference type="AlphaFoldDB" id="A0A9X1NMA5"/>
<dbReference type="Proteomes" id="UP001138997">
    <property type="component" value="Unassembled WGS sequence"/>
</dbReference>
<comment type="caution">
    <text evidence="2">The sequence shown here is derived from an EMBL/GenBank/DDBJ whole genome shotgun (WGS) entry which is preliminary data.</text>
</comment>
<evidence type="ECO:0000313" key="3">
    <source>
        <dbReference type="Proteomes" id="UP001138997"/>
    </source>
</evidence>
<reference evidence="2" key="1">
    <citation type="submission" date="2021-11" db="EMBL/GenBank/DDBJ databases">
        <title>Streptomyces corallinus and Kineosporia corallina sp. nov., two new coral-derived marine actinobacteria.</title>
        <authorList>
            <person name="Buangrab K."/>
            <person name="Sutthacheep M."/>
            <person name="Yeemin T."/>
            <person name="Harunari E."/>
            <person name="Igarashi Y."/>
            <person name="Sripreechasak P."/>
            <person name="Kanchanasin P."/>
            <person name="Tanasupawat S."/>
            <person name="Phongsopitanun W."/>
        </authorList>
    </citation>
    <scope>NUCLEOTIDE SEQUENCE</scope>
    <source>
        <strain evidence="2">JCM 31032</strain>
    </source>
</reference>
<proteinExistence type="predicted"/>
<accession>A0A9X1NMA5</accession>
<feature type="domain" description="Carrier" evidence="1">
    <location>
        <begin position="3"/>
        <end position="80"/>
    </location>
</feature>
<dbReference type="Gene3D" id="1.10.1200.10">
    <property type="entry name" value="ACP-like"/>
    <property type="match status" value="1"/>
</dbReference>
<gene>
    <name evidence="2" type="ORF">LR394_32915</name>
</gene>
<dbReference type="SUPFAM" id="SSF47336">
    <property type="entry name" value="ACP-like"/>
    <property type="match status" value="1"/>
</dbReference>
<dbReference type="Pfam" id="PF00550">
    <property type="entry name" value="PP-binding"/>
    <property type="match status" value="1"/>
</dbReference>
<evidence type="ECO:0000313" key="2">
    <source>
        <dbReference type="EMBL" id="MCD5315708.1"/>
    </source>
</evidence>
<dbReference type="PROSITE" id="PS50075">
    <property type="entry name" value="CARRIER"/>
    <property type="match status" value="1"/>
</dbReference>
<name>A0A9X1NMA5_9ACTN</name>
<dbReference type="RefSeq" id="WP_231448529.1">
    <property type="nucleotide sequence ID" value="NZ_JAJOMB010000024.1"/>
</dbReference>
<sequence length="83" mass="9730">MQKISLAMLEDIMREHAWAGDWPSFEQAQDSSFEDLGYDSLARMETHTRLRRQFNVTIEEDDFDRVATPRTLVDFVNSHHSVT</sequence>
<protein>
    <submittedName>
        <fullName evidence="2">Acyl carrier protein</fullName>
    </submittedName>
</protein>